<gene>
    <name evidence="3" type="ORF">GCM10023226_34730</name>
</gene>
<evidence type="ECO:0000256" key="1">
    <source>
        <dbReference type="SAM" id="MobiDB-lite"/>
    </source>
</evidence>
<keyword evidence="2" id="KW-0732">Signal</keyword>
<evidence type="ECO:0000313" key="4">
    <source>
        <dbReference type="Proteomes" id="UP001500621"/>
    </source>
</evidence>
<dbReference type="RefSeq" id="WP_345268228.1">
    <property type="nucleotide sequence ID" value="NZ_BAABIM010000004.1"/>
</dbReference>
<dbReference type="Pfam" id="PF01186">
    <property type="entry name" value="Lysyl_oxidase"/>
    <property type="match status" value="1"/>
</dbReference>
<sequence length="509" mass="54831">MITSRPRRAAALAATAALALAPLATLTVAADASTAPPSSPATARAEATAAGSLWAPRRAEAQLYGSRESTRVSLPVRFVAGEAPLELWSNRPSYGEQIRTVWKAPDGDVTLPTGSMSTFNALDDFVRISAKNLRTGKRLKSRLADVCLNSYGGERVRPDAPAYSPYPQYCFANPYSLGSVQGVQAGWSSPLFGEEGRGVRLTRGQWEVTTTVTPRYARALRLSPQQATATTRVAVTREHDHDDHDHGEGEGHSHGAGRTPAPDARPAAAAPTGPEQADVEGPQPNLRSLPAWGIDMAGNGNYLRFAATVWNAGDSPLVVDGFRRAGGKPMMDAYQYFFDASGEQTGYQQIGSFEFDTKPSHQHWHFRDFASYTLLRADKSTAVVSKKEAFCLANTDSIDQTVPGADWNPENTDLSTDCGSPGSQSLRQVLSAGWGDTYAQFRAGQSFSLKGLPNGTYYIATIANPADRLVESDYDDNVALRRIVIGGKPGARTVKVPKIGIIEEPTEQW</sequence>
<accession>A0ABP8WSL7</accession>
<reference evidence="4" key="1">
    <citation type="journal article" date="2019" name="Int. J. Syst. Evol. Microbiol.">
        <title>The Global Catalogue of Microorganisms (GCM) 10K type strain sequencing project: providing services to taxonomists for standard genome sequencing and annotation.</title>
        <authorList>
            <consortium name="The Broad Institute Genomics Platform"/>
            <consortium name="The Broad Institute Genome Sequencing Center for Infectious Disease"/>
            <person name="Wu L."/>
            <person name="Ma J."/>
        </authorList>
    </citation>
    <scope>NUCLEOTIDE SEQUENCE [LARGE SCALE GENOMIC DNA]</scope>
    <source>
        <strain evidence="4">JCM 18127</strain>
    </source>
</reference>
<evidence type="ECO:0008006" key="5">
    <source>
        <dbReference type="Google" id="ProtNLM"/>
    </source>
</evidence>
<keyword evidence="4" id="KW-1185">Reference proteome</keyword>
<name>A0ABP8WSL7_9ACTN</name>
<dbReference type="Proteomes" id="UP001500621">
    <property type="component" value="Unassembled WGS sequence"/>
</dbReference>
<feature type="compositionally biased region" description="Low complexity" evidence="1">
    <location>
        <begin position="256"/>
        <end position="274"/>
    </location>
</feature>
<feature type="signal peptide" evidence="2">
    <location>
        <begin position="1"/>
        <end position="29"/>
    </location>
</feature>
<proteinExistence type="predicted"/>
<feature type="chain" id="PRO_5045274919" description="Lysyl oxidase" evidence="2">
    <location>
        <begin position="30"/>
        <end position="509"/>
    </location>
</feature>
<evidence type="ECO:0000256" key="2">
    <source>
        <dbReference type="SAM" id="SignalP"/>
    </source>
</evidence>
<dbReference type="EMBL" id="BAABIM010000004">
    <property type="protein sequence ID" value="GAA4693814.1"/>
    <property type="molecule type" value="Genomic_DNA"/>
</dbReference>
<organism evidence="3 4">
    <name type="scientific">Nocardioides nanhaiensis</name>
    <dbReference type="NCBI Taxonomy" id="1476871"/>
    <lineage>
        <taxon>Bacteria</taxon>
        <taxon>Bacillati</taxon>
        <taxon>Actinomycetota</taxon>
        <taxon>Actinomycetes</taxon>
        <taxon>Propionibacteriales</taxon>
        <taxon>Nocardioidaceae</taxon>
        <taxon>Nocardioides</taxon>
    </lineage>
</organism>
<dbReference type="InterPro" id="IPR001695">
    <property type="entry name" value="Lysyl_oxidase"/>
</dbReference>
<feature type="region of interest" description="Disordered" evidence="1">
    <location>
        <begin position="219"/>
        <end position="286"/>
    </location>
</feature>
<protein>
    <recommendedName>
        <fullName evidence="5">Lysyl oxidase</fullName>
    </recommendedName>
</protein>
<feature type="compositionally biased region" description="Basic and acidic residues" evidence="1">
    <location>
        <begin position="235"/>
        <end position="253"/>
    </location>
</feature>
<comment type="caution">
    <text evidence="3">The sequence shown here is derived from an EMBL/GenBank/DDBJ whole genome shotgun (WGS) entry which is preliminary data.</text>
</comment>
<evidence type="ECO:0000313" key="3">
    <source>
        <dbReference type="EMBL" id="GAA4693814.1"/>
    </source>
</evidence>